<dbReference type="CDD" id="cd01744">
    <property type="entry name" value="GATase1_CPSase"/>
    <property type="match status" value="1"/>
</dbReference>
<feature type="binding site" evidence="11">
    <location>
        <position position="294"/>
    </location>
    <ligand>
        <name>L-glutamine</name>
        <dbReference type="ChEBI" id="CHEBI:58359"/>
    </ligand>
</feature>
<dbReference type="GO" id="GO:0006541">
    <property type="term" value="P:glutamine metabolic process"/>
    <property type="evidence" value="ECO:0007669"/>
    <property type="project" value="InterPro"/>
</dbReference>
<dbReference type="GO" id="GO:0005524">
    <property type="term" value="F:ATP binding"/>
    <property type="evidence" value="ECO:0007669"/>
    <property type="project" value="UniProtKB-UniRule"/>
</dbReference>
<evidence type="ECO:0000256" key="10">
    <source>
        <dbReference type="ARBA" id="ARBA00049285"/>
    </source>
</evidence>
<keyword evidence="11" id="KW-0028">Amino-acid biosynthesis</keyword>
<feature type="binding site" evidence="11">
    <location>
        <position position="291"/>
    </location>
    <ligand>
        <name>L-glutamine</name>
        <dbReference type="ChEBI" id="CHEBI:58359"/>
    </ligand>
</feature>
<comment type="pathway">
    <text evidence="1 11">Pyrimidine metabolism; UMP biosynthesis via de novo pathway; (S)-dihydroorotate from bicarbonate: step 1/3.</text>
</comment>
<keyword evidence="5 11" id="KW-0547">Nucleotide-binding</keyword>
<dbReference type="Gene3D" id="3.40.50.880">
    <property type="match status" value="1"/>
</dbReference>
<evidence type="ECO:0000256" key="8">
    <source>
        <dbReference type="ARBA" id="ARBA00022975"/>
    </source>
</evidence>
<dbReference type="GO" id="GO:0044205">
    <property type="term" value="P:'de novo' UMP biosynthetic process"/>
    <property type="evidence" value="ECO:0007669"/>
    <property type="project" value="UniProtKB-UniRule"/>
</dbReference>
<comment type="catalytic activity">
    <reaction evidence="9 11">
        <text>hydrogencarbonate + L-glutamine + 2 ATP + H2O = carbamoyl phosphate + L-glutamate + 2 ADP + phosphate + 2 H(+)</text>
        <dbReference type="Rhea" id="RHEA:18633"/>
        <dbReference type="ChEBI" id="CHEBI:15377"/>
        <dbReference type="ChEBI" id="CHEBI:15378"/>
        <dbReference type="ChEBI" id="CHEBI:17544"/>
        <dbReference type="ChEBI" id="CHEBI:29985"/>
        <dbReference type="ChEBI" id="CHEBI:30616"/>
        <dbReference type="ChEBI" id="CHEBI:43474"/>
        <dbReference type="ChEBI" id="CHEBI:58228"/>
        <dbReference type="ChEBI" id="CHEBI:58359"/>
        <dbReference type="ChEBI" id="CHEBI:456216"/>
        <dbReference type="EC" id="6.3.5.5"/>
    </reaction>
</comment>
<dbReference type="InterPro" id="IPR029062">
    <property type="entry name" value="Class_I_gatase-like"/>
</dbReference>
<feature type="domain" description="Carbamoyl-phosphate synthase small subunit N-terminal" evidence="12">
    <location>
        <begin position="2"/>
        <end position="132"/>
    </location>
</feature>
<dbReference type="GO" id="GO:0004359">
    <property type="term" value="F:glutaminase activity"/>
    <property type="evidence" value="ECO:0007669"/>
    <property type="project" value="RHEA"/>
</dbReference>
<dbReference type="UniPathway" id="UPA00068">
    <property type="reaction ID" value="UER00171"/>
</dbReference>
<dbReference type="EC" id="6.3.5.5" evidence="11"/>
<feature type="binding site" evidence="11">
    <location>
        <position position="250"/>
    </location>
    <ligand>
        <name>L-glutamine</name>
        <dbReference type="ChEBI" id="CHEBI:58359"/>
    </ligand>
</feature>
<dbReference type="PRINTS" id="PR00096">
    <property type="entry name" value="GATASE"/>
</dbReference>
<dbReference type="Proteomes" id="UP000266506">
    <property type="component" value="Unassembled WGS sequence"/>
</dbReference>
<feature type="binding site" evidence="11">
    <location>
        <position position="253"/>
    </location>
    <ligand>
        <name>L-glutamine</name>
        <dbReference type="ChEBI" id="CHEBI:58359"/>
    </ligand>
</feature>
<dbReference type="InterPro" id="IPR036480">
    <property type="entry name" value="CarbP_synth_ssu_N_sf"/>
</dbReference>
<accession>A0A397QXZ9</accession>
<keyword evidence="6 11" id="KW-0067">ATP-binding</keyword>
<feature type="binding site" evidence="11">
    <location>
        <position position="224"/>
    </location>
    <ligand>
        <name>L-glutamine</name>
        <dbReference type="ChEBI" id="CHEBI:58359"/>
    </ligand>
</feature>
<dbReference type="InterPro" id="IPR050472">
    <property type="entry name" value="Anth_synth/Amidotransfase"/>
</dbReference>
<organism evidence="13 14">
    <name type="scientific">Anaeroplasma bactoclasticum</name>
    <dbReference type="NCBI Taxonomy" id="2088"/>
    <lineage>
        <taxon>Bacteria</taxon>
        <taxon>Bacillati</taxon>
        <taxon>Mycoplasmatota</taxon>
        <taxon>Mollicutes</taxon>
        <taxon>Anaeroplasmatales</taxon>
        <taxon>Anaeroplasmataceae</taxon>
        <taxon>Anaeroplasma</taxon>
    </lineage>
</organism>
<evidence type="ECO:0000256" key="2">
    <source>
        <dbReference type="ARBA" id="ARBA00005077"/>
    </source>
</evidence>
<name>A0A397QXZ9_9MOLU</name>
<dbReference type="PROSITE" id="PS51273">
    <property type="entry name" value="GATASE_TYPE_1"/>
    <property type="match status" value="1"/>
</dbReference>
<comment type="similarity">
    <text evidence="3 11">Belongs to the CarA family.</text>
</comment>
<feature type="active site" evidence="11">
    <location>
        <position position="336"/>
    </location>
</feature>
<reference evidence="13 14" key="1">
    <citation type="submission" date="2018-08" db="EMBL/GenBank/DDBJ databases">
        <title>Genomic Encyclopedia of Archaeal and Bacterial Type Strains, Phase II (KMG-II): from individual species to whole genera.</title>
        <authorList>
            <person name="Goeker M."/>
        </authorList>
    </citation>
    <scope>NUCLEOTIDE SEQUENCE [LARGE SCALE GENOMIC DNA]</scope>
    <source>
        <strain evidence="13 14">ATCC 27112</strain>
    </source>
</reference>
<comment type="catalytic activity">
    <reaction evidence="10 11">
        <text>L-glutamine + H2O = L-glutamate + NH4(+)</text>
        <dbReference type="Rhea" id="RHEA:15889"/>
        <dbReference type="ChEBI" id="CHEBI:15377"/>
        <dbReference type="ChEBI" id="CHEBI:28938"/>
        <dbReference type="ChEBI" id="CHEBI:29985"/>
        <dbReference type="ChEBI" id="CHEBI:58359"/>
    </reaction>
</comment>
<feature type="binding site" evidence="11">
    <location>
        <position position="222"/>
    </location>
    <ligand>
        <name>L-glutamine</name>
        <dbReference type="ChEBI" id="CHEBI:58359"/>
    </ligand>
</feature>
<evidence type="ECO:0000256" key="4">
    <source>
        <dbReference type="ARBA" id="ARBA00022598"/>
    </source>
</evidence>
<evidence type="ECO:0000256" key="11">
    <source>
        <dbReference type="HAMAP-Rule" id="MF_01209"/>
    </source>
</evidence>
<feature type="active site" description="Nucleophile" evidence="11">
    <location>
        <position position="249"/>
    </location>
</feature>
<feature type="region of interest" description="CPSase" evidence="11">
    <location>
        <begin position="1"/>
        <end position="173"/>
    </location>
</feature>
<evidence type="ECO:0000313" key="13">
    <source>
        <dbReference type="EMBL" id="RIA64775.1"/>
    </source>
</evidence>
<evidence type="ECO:0000256" key="7">
    <source>
        <dbReference type="ARBA" id="ARBA00022962"/>
    </source>
</evidence>
<dbReference type="PRINTS" id="PR00097">
    <property type="entry name" value="ANTSNTHASEII"/>
</dbReference>
<comment type="subunit">
    <text evidence="11">Composed of two chains; the small (or glutamine) chain promotes the hydrolysis of glutamine to ammonia, which is used by the large (or ammonia) chain to synthesize carbamoyl phosphate. Tetramer of heterodimers (alpha,beta)4.</text>
</comment>
<dbReference type="NCBIfam" id="NF009475">
    <property type="entry name" value="PRK12838.1"/>
    <property type="match status" value="1"/>
</dbReference>
<dbReference type="InterPro" id="IPR002474">
    <property type="entry name" value="CarbamoylP_synth_ssu_N"/>
</dbReference>
<dbReference type="Gene3D" id="3.50.30.20">
    <property type="entry name" value="Carbamoyl-phosphate synthase small subunit, N-terminal domain"/>
    <property type="match status" value="1"/>
</dbReference>
<keyword evidence="11" id="KW-0055">Arginine biosynthesis</keyword>
<evidence type="ECO:0000313" key="14">
    <source>
        <dbReference type="Proteomes" id="UP000266506"/>
    </source>
</evidence>
<gene>
    <name evidence="11" type="primary">carA</name>
    <name evidence="13" type="ORF">EI71_01904</name>
</gene>
<dbReference type="RefSeq" id="WP_211321100.1">
    <property type="nucleotide sequence ID" value="NZ_QXEV01000039.1"/>
</dbReference>
<comment type="function">
    <text evidence="11">Small subunit of the glutamine-dependent carbamoyl phosphate synthetase (CPSase). CPSase catalyzes the formation of carbamoyl phosphate from the ammonia moiety of glutamine, carbonate, and phosphate donated by ATP, constituting the first step of 2 biosynthetic pathways, one leading to arginine and/or urea and the other to pyrimidine nucleotides. The small subunit (glutamine amidotransferase) binds and cleaves glutamine to supply the large subunit with the substrate ammonia.</text>
</comment>
<sequence length="368" mass="41072">MNNKKLVLENGMVFEGEGFGANKEKLAEIVFNTSVVGYQEILSDPSYCGQMVCMTYPLIGNYGLTDEDYESKNVFMSGFIVHEYNDIPSNFRFTRTLGEVMEEAGAVGISGVDTREIVRLIRDNGSMKALICDIDKPYEECMKMIHEYQYPKNQVPTVSTKKVWYSRTPNPQYTVVCVDCGVKLNIIRKLNQAGCNVVVVPYNTTKEEILRYKPDGLFLSNGPGDPENVTPVINLVKEMKGVVPILGICLGHQMIGLAYGAKTYKMKFGHRGGNHPVKNLDTDKVEITSQNHSFAIDIKSLEGTGLRLTHINLLDNEAEGMMDDINGVIAVQYHPESAAGPEDSEYIFNRFMDLMKKGGASNAKKNRY</sequence>
<keyword evidence="7 11" id="KW-0315">Glutamine amidotransferase</keyword>
<dbReference type="PRINTS" id="PR00099">
    <property type="entry name" value="CPSGATASE"/>
</dbReference>
<keyword evidence="4 11" id="KW-0436">Ligase</keyword>
<dbReference type="GO" id="GO:0006207">
    <property type="term" value="P:'de novo' pyrimidine nucleobase biosynthetic process"/>
    <property type="evidence" value="ECO:0007669"/>
    <property type="project" value="InterPro"/>
</dbReference>
<evidence type="ECO:0000256" key="9">
    <source>
        <dbReference type="ARBA" id="ARBA00048816"/>
    </source>
</evidence>
<dbReference type="AlphaFoldDB" id="A0A397QXZ9"/>
<dbReference type="SUPFAM" id="SSF52317">
    <property type="entry name" value="Class I glutamine amidotransferase-like"/>
    <property type="match status" value="1"/>
</dbReference>
<dbReference type="InParanoid" id="A0A397QXZ9"/>
<comment type="caution">
    <text evidence="13">The sequence shown here is derived from an EMBL/GenBank/DDBJ whole genome shotgun (WGS) entry which is preliminary data.</text>
</comment>
<comment type="caution">
    <text evidence="11">Lacks conserved residue(s) required for the propagation of feature annotation.</text>
</comment>
<dbReference type="PANTHER" id="PTHR43418:SF7">
    <property type="entry name" value="CARBAMOYL-PHOSPHATE SYNTHASE SMALL CHAIN"/>
    <property type="match status" value="1"/>
</dbReference>
<dbReference type="GO" id="GO:0004088">
    <property type="term" value="F:carbamoyl-phosphate synthase (glutamine-hydrolyzing) activity"/>
    <property type="evidence" value="ECO:0007669"/>
    <property type="project" value="UniProtKB-UniRule"/>
</dbReference>
<keyword evidence="8 11" id="KW-0665">Pyrimidine biosynthesis</keyword>
<dbReference type="Pfam" id="PF00117">
    <property type="entry name" value="GATase"/>
    <property type="match status" value="1"/>
</dbReference>
<dbReference type="FunFam" id="3.50.30.20:FF:000001">
    <property type="entry name" value="Carbamoyl-phosphate synthase small chain"/>
    <property type="match status" value="1"/>
</dbReference>
<feature type="active site" evidence="11">
    <location>
        <position position="334"/>
    </location>
</feature>
<dbReference type="EMBL" id="QXEV01000039">
    <property type="protein sequence ID" value="RIA64775.1"/>
    <property type="molecule type" value="Genomic_DNA"/>
</dbReference>
<proteinExistence type="inferred from homology"/>
<dbReference type="Pfam" id="PF00988">
    <property type="entry name" value="CPSase_sm_chain"/>
    <property type="match status" value="1"/>
</dbReference>
<evidence type="ECO:0000256" key="1">
    <source>
        <dbReference type="ARBA" id="ARBA00004812"/>
    </source>
</evidence>
<dbReference type="InterPro" id="IPR017926">
    <property type="entry name" value="GATASE"/>
</dbReference>
<dbReference type="PANTHER" id="PTHR43418">
    <property type="entry name" value="MULTIFUNCTIONAL TRYPTOPHAN BIOSYNTHESIS PROTEIN-RELATED"/>
    <property type="match status" value="1"/>
</dbReference>
<protein>
    <recommendedName>
        <fullName evidence="11">Carbamoyl phosphate synthase small chain</fullName>
        <ecNumber evidence="11">6.3.5.5</ecNumber>
    </recommendedName>
    <alternativeName>
        <fullName evidence="11">Carbamoyl phosphate synthetase glutamine chain</fullName>
    </alternativeName>
</protein>
<dbReference type="SUPFAM" id="SSF52021">
    <property type="entry name" value="Carbamoyl phosphate synthetase, small subunit N-terminal domain"/>
    <property type="match status" value="1"/>
</dbReference>
<evidence type="ECO:0000256" key="6">
    <source>
        <dbReference type="ARBA" id="ARBA00022840"/>
    </source>
</evidence>
<dbReference type="InterPro" id="IPR006274">
    <property type="entry name" value="CarbamoylP_synth_ssu"/>
</dbReference>
<evidence type="ECO:0000256" key="3">
    <source>
        <dbReference type="ARBA" id="ARBA00007800"/>
    </source>
</evidence>
<dbReference type="HAMAP" id="MF_01209">
    <property type="entry name" value="CPSase_S_chain"/>
    <property type="match status" value="1"/>
</dbReference>
<dbReference type="InterPro" id="IPR035686">
    <property type="entry name" value="CPSase_GATase1"/>
</dbReference>
<dbReference type="SMART" id="SM01097">
    <property type="entry name" value="CPSase_sm_chain"/>
    <property type="match status" value="1"/>
</dbReference>
<feature type="binding site" evidence="11">
    <location>
        <position position="46"/>
    </location>
    <ligand>
        <name>L-glutamine</name>
        <dbReference type="ChEBI" id="CHEBI:58359"/>
    </ligand>
</feature>
<evidence type="ECO:0000256" key="5">
    <source>
        <dbReference type="ARBA" id="ARBA00022741"/>
    </source>
</evidence>
<evidence type="ECO:0000259" key="12">
    <source>
        <dbReference type="SMART" id="SM01097"/>
    </source>
</evidence>
<dbReference type="NCBIfam" id="TIGR01368">
    <property type="entry name" value="CPSaseIIsmall"/>
    <property type="match status" value="1"/>
</dbReference>
<dbReference type="FunCoup" id="A0A397QXZ9">
    <property type="interactions" value="342"/>
</dbReference>
<dbReference type="GO" id="GO:0006526">
    <property type="term" value="P:L-arginine biosynthetic process"/>
    <property type="evidence" value="ECO:0007669"/>
    <property type="project" value="UniProtKB-UniRule"/>
</dbReference>
<comment type="pathway">
    <text evidence="2 11">Amino-acid biosynthesis; L-arginine biosynthesis; carbamoyl phosphate from bicarbonate: step 1/1.</text>
</comment>
<keyword evidence="14" id="KW-1185">Reference proteome</keyword>
<dbReference type="UniPathway" id="UPA00070">
    <property type="reaction ID" value="UER00115"/>
</dbReference>